<accession>A0ABX5Y400</accession>
<reference evidence="3 4" key="1">
    <citation type="submission" date="2019-02" db="EMBL/GenBank/DDBJ databases">
        <title>Deep-cultivation of Planctomycetes and their phenomic and genomic characterization uncovers novel biology.</title>
        <authorList>
            <person name="Wiegand S."/>
            <person name="Jogler M."/>
            <person name="Boedeker C."/>
            <person name="Pinto D."/>
            <person name="Vollmers J."/>
            <person name="Rivas-Marin E."/>
            <person name="Kohn T."/>
            <person name="Peeters S.H."/>
            <person name="Heuer A."/>
            <person name="Rast P."/>
            <person name="Oberbeckmann S."/>
            <person name="Bunk B."/>
            <person name="Jeske O."/>
            <person name="Meyerdierks A."/>
            <person name="Storesund J.E."/>
            <person name="Kallscheuer N."/>
            <person name="Luecker S."/>
            <person name="Lage O.M."/>
            <person name="Pohl T."/>
            <person name="Merkel B.J."/>
            <person name="Hornburger P."/>
            <person name="Mueller R.-W."/>
            <person name="Bruemmer F."/>
            <person name="Labrenz M."/>
            <person name="Spormann A.M."/>
            <person name="Op den Camp H."/>
            <person name="Overmann J."/>
            <person name="Amann R."/>
            <person name="Jetten M.S.M."/>
            <person name="Mascher T."/>
            <person name="Medema M.H."/>
            <person name="Devos D.P."/>
            <person name="Kaster A.-K."/>
            <person name="Ovreas L."/>
            <person name="Rohde M."/>
            <person name="Galperin M.Y."/>
            <person name="Jogler C."/>
        </authorList>
    </citation>
    <scope>NUCLEOTIDE SEQUENCE [LARGE SCALE GENOMIC DNA]</scope>
    <source>
        <strain evidence="3 4">TBK1r</strain>
    </source>
</reference>
<organism evidence="3 4">
    <name type="scientific">Stieleria magnilauensis</name>
    <dbReference type="NCBI Taxonomy" id="2527963"/>
    <lineage>
        <taxon>Bacteria</taxon>
        <taxon>Pseudomonadati</taxon>
        <taxon>Planctomycetota</taxon>
        <taxon>Planctomycetia</taxon>
        <taxon>Pirellulales</taxon>
        <taxon>Pirellulaceae</taxon>
        <taxon>Stieleria</taxon>
    </lineage>
</organism>
<dbReference type="InterPro" id="IPR000595">
    <property type="entry name" value="cNMP-bd_dom"/>
</dbReference>
<proteinExistence type="predicted"/>
<dbReference type="EMBL" id="CP036432">
    <property type="protein sequence ID" value="QDV86814.1"/>
    <property type="molecule type" value="Genomic_DNA"/>
</dbReference>
<sequence>MRLTSLLFLLGAVFVLGNCPTNAQTLQFREVLHSDTQVPGFGPNTTASFVRSDGDEDVFIASGFNATTNQNEFGIIRRSSDGSFSTLVDHNTIVSHPIFSGTTTFSFIDAVDVFENDVFFSGRVSTDNYLYRLGSGGTPQLIEQTGTSPRTFRNLRVLANGDVVMHGSGTSSVFNNPGFYKNSGGTNTTIANRNTAVPSGTGNFDIDSFQSSRGDIGKNGSILFHGSNGAGLSGVYSDRSGTLEKIFDTNDFMPGTGEQFLGFADTEIDNNVAYFAAATVNPSNNRIGFYSVDEAGNFDTLVNNDTPYGDDEFLNFDTFSLAVNGDAAVFRAVTDNDPELVTYYKVGSTFGELARVGDVIDGRQISFLAGASAAEEGEFYISFRFTDNTLGTYRVAVSAVPEPSLFAPILIAAGCCLMQRRHRKRVRSSRSSATV</sequence>
<name>A0ABX5Y400_9BACT</name>
<evidence type="ECO:0000313" key="3">
    <source>
        <dbReference type="EMBL" id="QDV86814.1"/>
    </source>
</evidence>
<keyword evidence="4" id="KW-1185">Reference proteome</keyword>
<gene>
    <name evidence="3" type="ORF">TBK1r_58390</name>
</gene>
<feature type="signal peptide" evidence="1">
    <location>
        <begin position="1"/>
        <end position="23"/>
    </location>
</feature>
<protein>
    <recommendedName>
        <fullName evidence="2">Cyclic nucleotide-binding domain-containing protein</fullName>
    </recommendedName>
</protein>
<feature type="chain" id="PRO_5045147408" description="Cyclic nucleotide-binding domain-containing protein" evidence="1">
    <location>
        <begin position="24"/>
        <end position="435"/>
    </location>
</feature>
<evidence type="ECO:0000259" key="2">
    <source>
        <dbReference type="PROSITE" id="PS50042"/>
    </source>
</evidence>
<dbReference type="PROSITE" id="PS50042">
    <property type="entry name" value="CNMP_BINDING_3"/>
    <property type="match status" value="1"/>
</dbReference>
<evidence type="ECO:0000313" key="4">
    <source>
        <dbReference type="Proteomes" id="UP000318081"/>
    </source>
</evidence>
<evidence type="ECO:0000256" key="1">
    <source>
        <dbReference type="SAM" id="SignalP"/>
    </source>
</evidence>
<dbReference type="InterPro" id="IPR055876">
    <property type="entry name" value="DUF7453"/>
</dbReference>
<dbReference type="Proteomes" id="UP000318081">
    <property type="component" value="Chromosome"/>
</dbReference>
<dbReference type="Pfam" id="PF24251">
    <property type="entry name" value="DUF7453"/>
    <property type="match status" value="1"/>
</dbReference>
<keyword evidence="1" id="KW-0732">Signal</keyword>
<feature type="domain" description="Cyclic nucleotide-binding" evidence="2">
    <location>
        <begin position="317"/>
        <end position="354"/>
    </location>
</feature>